<dbReference type="OrthoDB" id="9791139at2"/>
<dbReference type="EMBL" id="CP036266">
    <property type="protein sequence ID" value="QDT20541.1"/>
    <property type="molecule type" value="Genomic_DNA"/>
</dbReference>
<accession>A0A517PMD1</accession>
<evidence type="ECO:0000313" key="6">
    <source>
        <dbReference type="Proteomes" id="UP000320722"/>
    </source>
</evidence>
<dbReference type="Pfam" id="PF02585">
    <property type="entry name" value="PIG-L"/>
    <property type="match status" value="1"/>
</dbReference>
<protein>
    <recommendedName>
        <fullName evidence="1">Glucosamine-6-phosphate deaminase</fullName>
        <ecNumber evidence="1">3.5.99.6</ecNumber>
    </recommendedName>
</protein>
<dbReference type="InterPro" id="IPR006148">
    <property type="entry name" value="Glc/Gal-6P_isomerase"/>
</dbReference>
<dbReference type="PANTHER" id="PTHR42892">
    <property type="entry name" value="GLUCOSAMINE-6-PHOSPHATE DEAMINASE-LIKE PROTEIN BT_0258-RELATED"/>
    <property type="match status" value="1"/>
</dbReference>
<dbReference type="NCBIfam" id="NF002557">
    <property type="entry name" value="PRK02122.1"/>
    <property type="match status" value="1"/>
</dbReference>
<dbReference type="GO" id="GO:0004342">
    <property type="term" value="F:glucosamine-6-phosphate deaminase activity"/>
    <property type="evidence" value="ECO:0007669"/>
    <property type="project" value="UniProtKB-UniRule"/>
</dbReference>
<evidence type="ECO:0000313" key="5">
    <source>
        <dbReference type="Proteomes" id="UP000320421"/>
    </source>
</evidence>
<dbReference type="GO" id="GO:0005975">
    <property type="term" value="P:carbohydrate metabolic process"/>
    <property type="evidence" value="ECO:0007669"/>
    <property type="project" value="InterPro"/>
</dbReference>
<evidence type="ECO:0000259" key="2">
    <source>
        <dbReference type="Pfam" id="PF01182"/>
    </source>
</evidence>
<organism evidence="3 5">
    <name type="scientific">Gimesia chilikensis</name>
    <dbReference type="NCBI Taxonomy" id="2605989"/>
    <lineage>
        <taxon>Bacteria</taxon>
        <taxon>Pseudomonadati</taxon>
        <taxon>Planctomycetota</taxon>
        <taxon>Planctomycetia</taxon>
        <taxon>Planctomycetales</taxon>
        <taxon>Planctomycetaceae</taxon>
        <taxon>Gimesia</taxon>
    </lineage>
</organism>
<dbReference type="Pfam" id="PF01182">
    <property type="entry name" value="Glucosamine_iso"/>
    <property type="match status" value="1"/>
</dbReference>
<dbReference type="InterPro" id="IPR052960">
    <property type="entry name" value="GlcN6P_deaminase-like"/>
</dbReference>
<name>A0A517PMD1_9PLAN</name>
<keyword evidence="5" id="KW-1185">Reference proteome</keyword>
<dbReference type="Gene3D" id="3.40.50.10320">
    <property type="entry name" value="LmbE-like"/>
    <property type="match status" value="1"/>
</dbReference>
<feature type="domain" description="Glucosamine/galactosamine-6-phosphate isomerase" evidence="2">
    <location>
        <begin position="30"/>
        <end position="254"/>
    </location>
</feature>
<dbReference type="SUPFAM" id="SSF102588">
    <property type="entry name" value="LmbE-like"/>
    <property type="match status" value="1"/>
</dbReference>
<dbReference type="InterPro" id="IPR004547">
    <property type="entry name" value="Glucosamine6P_isomerase"/>
</dbReference>
<evidence type="ECO:0000313" key="4">
    <source>
        <dbReference type="EMBL" id="QDU02661.1"/>
    </source>
</evidence>
<dbReference type="CDD" id="cd01399">
    <property type="entry name" value="GlcN6P_deaminase"/>
    <property type="match status" value="1"/>
</dbReference>
<dbReference type="Proteomes" id="UP000320722">
    <property type="component" value="Chromosome"/>
</dbReference>
<dbReference type="InterPro" id="IPR003737">
    <property type="entry name" value="GlcNAc_PI_deacetylase-related"/>
</dbReference>
<dbReference type="Gene3D" id="3.40.50.1360">
    <property type="match status" value="1"/>
</dbReference>
<gene>
    <name evidence="3" type="primary">nagB_2</name>
    <name evidence="3" type="ORF">HG66A1_23270</name>
    <name evidence="4" type="ORF">V6x_23660</name>
</gene>
<dbReference type="Proteomes" id="UP000320421">
    <property type="component" value="Chromosome"/>
</dbReference>
<dbReference type="NCBIfam" id="TIGR00502">
    <property type="entry name" value="nagB"/>
    <property type="match status" value="1"/>
</dbReference>
<dbReference type="EC" id="3.5.99.6" evidence="1"/>
<evidence type="ECO:0000256" key="1">
    <source>
        <dbReference type="NCBIfam" id="TIGR00502"/>
    </source>
</evidence>
<dbReference type="AlphaFoldDB" id="A0A517PMD1"/>
<proteinExistence type="predicted"/>
<dbReference type="RefSeq" id="WP_145039825.1">
    <property type="nucleotide sequence ID" value="NZ_CP036266.1"/>
</dbReference>
<dbReference type="PANTHER" id="PTHR42892:SF1">
    <property type="entry name" value="GLUCOSAMINE-6-PHOSPHATE ISOMERASE"/>
    <property type="match status" value="1"/>
</dbReference>
<dbReference type="SUPFAM" id="SSF100950">
    <property type="entry name" value="NagB/RpiA/CoA transferase-like"/>
    <property type="match status" value="1"/>
</dbReference>
<dbReference type="InterPro" id="IPR024078">
    <property type="entry name" value="LmbE-like_dom_sf"/>
</dbReference>
<dbReference type="InterPro" id="IPR037171">
    <property type="entry name" value="NagB/RpiA_transferase-like"/>
</dbReference>
<reference evidence="5 6" key="1">
    <citation type="submission" date="2019-02" db="EMBL/GenBank/DDBJ databases">
        <title>Deep-cultivation of Planctomycetes and their phenomic and genomic characterization uncovers novel biology.</title>
        <authorList>
            <person name="Wiegand S."/>
            <person name="Jogler M."/>
            <person name="Boedeker C."/>
            <person name="Pinto D."/>
            <person name="Vollmers J."/>
            <person name="Rivas-Marin E."/>
            <person name="Kohn T."/>
            <person name="Peeters S.H."/>
            <person name="Heuer A."/>
            <person name="Rast P."/>
            <person name="Oberbeckmann S."/>
            <person name="Bunk B."/>
            <person name="Jeske O."/>
            <person name="Meyerdierks A."/>
            <person name="Storesund J.E."/>
            <person name="Kallscheuer N."/>
            <person name="Luecker S."/>
            <person name="Lage O.M."/>
            <person name="Pohl T."/>
            <person name="Merkel B.J."/>
            <person name="Hornburger P."/>
            <person name="Mueller R.-W."/>
            <person name="Bruemmer F."/>
            <person name="Labrenz M."/>
            <person name="Spormann A.M."/>
            <person name="Op den Camp H."/>
            <person name="Overmann J."/>
            <person name="Amann R."/>
            <person name="Jetten M.S.M."/>
            <person name="Mascher T."/>
            <person name="Medema M.H."/>
            <person name="Devos D.P."/>
            <person name="Kaster A.-K."/>
            <person name="Ovreas L."/>
            <person name="Rohde M."/>
            <person name="Galperin M.Y."/>
            <person name="Jogler C."/>
        </authorList>
    </citation>
    <scope>NUCLEOTIDE SEQUENCE [LARGE SCALE GENOMIC DNA]</scope>
    <source>
        <strain evidence="3 5">HG66A1</strain>
        <strain evidence="4 6">V6</strain>
    </source>
</reference>
<evidence type="ECO:0000313" key="3">
    <source>
        <dbReference type="EMBL" id="QDT20541.1"/>
    </source>
</evidence>
<accession>A0A517WBN5</accession>
<dbReference type="EMBL" id="CP036347">
    <property type="protein sequence ID" value="QDU02661.1"/>
    <property type="molecule type" value="Genomic_DNA"/>
</dbReference>
<dbReference type="GO" id="GO:0006046">
    <property type="term" value="P:N-acetylglucosamine catabolic process"/>
    <property type="evidence" value="ECO:0007669"/>
    <property type="project" value="UniProtKB-UniRule"/>
</dbReference>
<sequence>MATDISRSARITPKSKFVRHTKVPTQIFETSSDLAKFVASVVADLVRKKNEQNIPAVLGLPTGSTPLGVYRELIRMHNEEGLDFSNVITFNLDEYWPMDPDSIHSYHKFMHENFFDHVNVKQENIHIPRGDIAAEDVDIFCEEYERLIESYGGLDLQLLGIGRSGHIGFNEPGSARNSLTRLVNLDPITRRDAASGFFGEDNVPHHAITMGVGSILSAKKIIIMALGEHKASVVKRAAEMEVTDEVSASFLQTHANSLFAVDSAAAAELTAVKTPWIVGNIEWTSQLEKKAVIWLSNEVGKPLLKLETDDFLHNHLHQLIHKYGSVAQIRQRVFDGLLEGICTRPAGTEPQRVIVFSPHPDDDVISMGGTLITLADQGHEVYIAYMTSGNIAVFDHDALRHLDFVHEFHKLFHADDTKVLSHIEALKESIASKNAGDLDNAEMLGIKGLIRKTEATAGAQAAGVPEEHLRFLDLPFYNTGQVSKKPIGEDDIAIVADLLREVRPHQIYVAGDLSDPHGTHRVCAEAVINAVDVVKSEEITPEFWMYRGAWEEYEPHEIERAVPLSPEVVLRKREAIFKHESQKDSAFYPGSDKREFWVRAEDRTRNTAKIYNQLGLPEYFAIEAFKQYHGEL</sequence>
<keyword evidence="3" id="KW-0378">Hydrolase</keyword>